<proteinExistence type="predicted"/>
<comment type="caution">
    <text evidence="1">The sequence shown here is derived from an EMBL/GenBank/DDBJ whole genome shotgun (WGS) entry which is preliminary data.</text>
</comment>
<organism evidence="1 2">
    <name type="scientific">Parasponia andersonii</name>
    <name type="common">Sponia andersonii</name>
    <dbReference type="NCBI Taxonomy" id="3476"/>
    <lineage>
        <taxon>Eukaryota</taxon>
        <taxon>Viridiplantae</taxon>
        <taxon>Streptophyta</taxon>
        <taxon>Embryophyta</taxon>
        <taxon>Tracheophyta</taxon>
        <taxon>Spermatophyta</taxon>
        <taxon>Magnoliopsida</taxon>
        <taxon>eudicotyledons</taxon>
        <taxon>Gunneridae</taxon>
        <taxon>Pentapetalae</taxon>
        <taxon>rosids</taxon>
        <taxon>fabids</taxon>
        <taxon>Rosales</taxon>
        <taxon>Cannabaceae</taxon>
        <taxon>Parasponia</taxon>
    </lineage>
</organism>
<protein>
    <submittedName>
        <fullName evidence="1">Thiolase-like</fullName>
    </submittedName>
</protein>
<evidence type="ECO:0000313" key="2">
    <source>
        <dbReference type="Proteomes" id="UP000237105"/>
    </source>
</evidence>
<reference evidence="2" key="1">
    <citation type="submission" date="2016-06" db="EMBL/GenBank/DDBJ databases">
        <title>Parallel loss of symbiosis genes in relatives of nitrogen-fixing non-legume Parasponia.</title>
        <authorList>
            <person name="Van Velzen R."/>
            <person name="Holmer R."/>
            <person name="Bu F."/>
            <person name="Rutten L."/>
            <person name="Van Zeijl A."/>
            <person name="Liu W."/>
            <person name="Santuari L."/>
            <person name="Cao Q."/>
            <person name="Sharma T."/>
            <person name="Shen D."/>
            <person name="Roswanjaya Y."/>
            <person name="Wardhani T."/>
            <person name="Kalhor M.S."/>
            <person name="Jansen J."/>
            <person name="Van den Hoogen J."/>
            <person name="Gungor B."/>
            <person name="Hartog M."/>
            <person name="Hontelez J."/>
            <person name="Verver J."/>
            <person name="Yang W.-C."/>
            <person name="Schijlen E."/>
            <person name="Repin R."/>
            <person name="Schilthuizen M."/>
            <person name="Schranz E."/>
            <person name="Heidstra R."/>
            <person name="Miyata K."/>
            <person name="Fedorova E."/>
            <person name="Kohlen W."/>
            <person name="Bisseling T."/>
            <person name="Smit S."/>
            <person name="Geurts R."/>
        </authorList>
    </citation>
    <scope>NUCLEOTIDE SEQUENCE [LARGE SCALE GENOMIC DNA]</scope>
    <source>
        <strain evidence="2">cv. WU1-14</strain>
    </source>
</reference>
<name>A0A2P5A9L9_PARAD</name>
<keyword evidence="2" id="KW-1185">Reference proteome</keyword>
<dbReference type="EMBL" id="JXTB01000745">
    <property type="protein sequence ID" value="PON33237.1"/>
    <property type="molecule type" value="Genomic_DNA"/>
</dbReference>
<sequence length="61" mass="7226">MIDFHTRFDPFLYPYPGESGEQGIRLILDLNPYDTKSGRMMLLQFKNTSASNLWYELAYME</sequence>
<accession>A0A2P5A9L9</accession>
<dbReference type="AlphaFoldDB" id="A0A2P5A9L9"/>
<evidence type="ECO:0000313" key="1">
    <source>
        <dbReference type="EMBL" id="PON33237.1"/>
    </source>
</evidence>
<gene>
    <name evidence="1" type="ORF">PanWU01x14_354450</name>
</gene>
<feature type="non-terminal residue" evidence="1">
    <location>
        <position position="61"/>
    </location>
</feature>
<dbReference type="Proteomes" id="UP000237105">
    <property type="component" value="Unassembled WGS sequence"/>
</dbReference>